<gene>
    <name evidence="7" type="ORF">BASA50_010950</name>
</gene>
<feature type="domain" description="B30.2/SPRY" evidence="6">
    <location>
        <begin position="843"/>
        <end position="1040"/>
    </location>
</feature>
<dbReference type="Pfam" id="PF00622">
    <property type="entry name" value="SPRY"/>
    <property type="match status" value="1"/>
</dbReference>
<keyword evidence="2" id="KW-0863">Zinc-finger</keyword>
<dbReference type="Gene3D" id="2.60.120.920">
    <property type="match status" value="2"/>
</dbReference>
<evidence type="ECO:0000313" key="7">
    <source>
        <dbReference type="EMBL" id="KAH6588088.1"/>
    </source>
</evidence>
<evidence type="ECO:0000256" key="1">
    <source>
        <dbReference type="ARBA" id="ARBA00022723"/>
    </source>
</evidence>
<dbReference type="InterPro" id="IPR043136">
    <property type="entry name" value="B30.2/SPRY_sf"/>
</dbReference>
<keyword evidence="5" id="KW-0472">Membrane</keyword>
<feature type="transmembrane region" description="Helical" evidence="5">
    <location>
        <begin position="7"/>
        <end position="25"/>
    </location>
</feature>
<dbReference type="EMBL" id="JAFCIX010000545">
    <property type="protein sequence ID" value="KAH6588088.1"/>
    <property type="molecule type" value="Genomic_DNA"/>
</dbReference>
<dbReference type="SMART" id="SM00449">
    <property type="entry name" value="SPRY"/>
    <property type="match status" value="1"/>
</dbReference>
<dbReference type="PROSITE" id="PS50188">
    <property type="entry name" value="B302_SPRY"/>
    <property type="match status" value="1"/>
</dbReference>
<reference evidence="7 8" key="1">
    <citation type="submission" date="2021-02" db="EMBL/GenBank/DDBJ databases">
        <title>Variation within the Batrachochytrium salamandrivorans European outbreak.</title>
        <authorList>
            <person name="Kelly M."/>
            <person name="Pasmans F."/>
            <person name="Shea T.P."/>
            <person name="Munoz J.F."/>
            <person name="Carranza S."/>
            <person name="Cuomo C.A."/>
            <person name="Martel A."/>
        </authorList>
    </citation>
    <scope>NUCLEOTIDE SEQUENCE [LARGE SCALE GENOMIC DNA]</scope>
    <source>
        <strain evidence="7 8">AMFP18/2</strain>
    </source>
</reference>
<evidence type="ECO:0000256" key="3">
    <source>
        <dbReference type="ARBA" id="ARBA00022833"/>
    </source>
</evidence>
<organism evidence="7 8">
    <name type="scientific">Batrachochytrium salamandrivorans</name>
    <dbReference type="NCBI Taxonomy" id="1357716"/>
    <lineage>
        <taxon>Eukaryota</taxon>
        <taxon>Fungi</taxon>
        <taxon>Fungi incertae sedis</taxon>
        <taxon>Chytridiomycota</taxon>
        <taxon>Chytridiomycota incertae sedis</taxon>
        <taxon>Chytridiomycetes</taxon>
        <taxon>Rhizophydiales</taxon>
        <taxon>Rhizophydiales incertae sedis</taxon>
        <taxon>Batrachochytrium</taxon>
    </lineage>
</organism>
<keyword evidence="5" id="KW-1133">Transmembrane helix</keyword>
<dbReference type="InterPro" id="IPR045129">
    <property type="entry name" value="RNF123/RKP/RSPRY1"/>
</dbReference>
<accession>A0ABQ8EYA2</accession>
<proteinExistence type="predicted"/>
<dbReference type="PANTHER" id="PTHR13363:SF5">
    <property type="entry name" value="E3 UBIQUITIN-PROTEIN LIGASE RNF123"/>
    <property type="match status" value="1"/>
</dbReference>
<dbReference type="InterPro" id="IPR000225">
    <property type="entry name" value="Armadillo"/>
</dbReference>
<comment type="caution">
    <text evidence="7">The sequence shown here is derived from an EMBL/GenBank/DDBJ whole genome shotgun (WGS) entry which is preliminary data.</text>
</comment>
<dbReference type="InterPro" id="IPR003877">
    <property type="entry name" value="SPRY_dom"/>
</dbReference>
<evidence type="ECO:0000313" key="8">
    <source>
        <dbReference type="Proteomes" id="UP001648503"/>
    </source>
</evidence>
<keyword evidence="1" id="KW-0479">Metal-binding</keyword>
<feature type="compositionally biased region" description="Basic and acidic residues" evidence="4">
    <location>
        <begin position="705"/>
        <end position="721"/>
    </location>
</feature>
<keyword evidence="8" id="KW-1185">Reference proteome</keyword>
<evidence type="ECO:0000256" key="2">
    <source>
        <dbReference type="ARBA" id="ARBA00022771"/>
    </source>
</evidence>
<dbReference type="Gene3D" id="1.25.10.10">
    <property type="entry name" value="Leucine-rich Repeat Variant"/>
    <property type="match status" value="2"/>
</dbReference>
<dbReference type="InterPro" id="IPR011989">
    <property type="entry name" value="ARM-like"/>
</dbReference>
<dbReference type="InterPro" id="IPR001870">
    <property type="entry name" value="B30.2/SPRY"/>
</dbReference>
<keyword evidence="5" id="KW-0812">Transmembrane</keyword>
<evidence type="ECO:0000256" key="4">
    <source>
        <dbReference type="SAM" id="MobiDB-lite"/>
    </source>
</evidence>
<feature type="region of interest" description="Disordered" evidence="4">
    <location>
        <begin position="694"/>
        <end position="721"/>
    </location>
</feature>
<protein>
    <recommendedName>
        <fullName evidence="6">B30.2/SPRY domain-containing protein</fullName>
    </recommendedName>
</protein>
<dbReference type="SUPFAM" id="SSF49899">
    <property type="entry name" value="Concanavalin A-like lectins/glucanases"/>
    <property type="match status" value="1"/>
</dbReference>
<evidence type="ECO:0000256" key="5">
    <source>
        <dbReference type="SAM" id="Phobius"/>
    </source>
</evidence>
<dbReference type="Proteomes" id="UP001648503">
    <property type="component" value="Unassembled WGS sequence"/>
</dbReference>
<dbReference type="InterPro" id="IPR013320">
    <property type="entry name" value="ConA-like_dom_sf"/>
</dbReference>
<evidence type="ECO:0000259" key="6">
    <source>
        <dbReference type="PROSITE" id="PS50188"/>
    </source>
</evidence>
<name>A0ABQ8EYA2_9FUNG</name>
<dbReference type="PANTHER" id="PTHR13363">
    <property type="entry name" value="RING FINGER AND SRY DOMAIN-CONTAINING"/>
    <property type="match status" value="1"/>
</dbReference>
<keyword evidence="3" id="KW-0862">Zinc</keyword>
<sequence>MSQIEHNLLAFSTGLAVALIIYSIWDCDYWQCTHIPDATRHKSDDHPELPPSKLEDILSLHALAELSKSGNLLLQDSATQILLDRAMSEEFLPHILKACTLRNDPMMLRMGIHALQQLAQEEDNRSILVRMRGLKILVKALSYQTGDDTKRYAISAIFSLVSNDERRKGKIVQYGVLVPLIHFLSATPKLNSDLKYWALLLLHQISICEEMHPIMVKHNIVELLARVARLTFGNTSMQKLCLHSLVRLVSSLPVNEAPAQLTILIDMKMINIIAACLRHDDVELVSWAVFLLHEFTVKDIAKDRILAINGLFKTFSLCLSNNETVIARITLRIIKCLCSGNIKFQCDLVRAKLLVPLIVALKSKDSEAQYWAMAVMHELTSRAEIHEEFLDCKGLDTLTHAARAAPRHVLLYIADMLVYLCGNASNQDRLAESDMTNLIISFCHSPDSEIQYAGAALILNAATLSARLCQQIAAQNGIEILDSYLNDSHILPNQLVAVKALLTIAVKDPLLRFQITVFTVRPLILRLPQKAIECVELIFPDRQSKSHDDPEKTSQNGLSERYMMGASPLMESPLSSSEGGSPYRHRAGTLSRYPVNTKRINSSQALHACKNVQHLLACLFILLDTDIFDQVDNDSNEQPLQDYISDCFDETCSSLLDLLALPLVNQVGDVDSSPISGFSSMSKLNRHCQSLTEQKPLEGSSAGENLKESEKLDLPSQEGHKAPLLPSSSISEMLEIDQNHAELLQQLDLCEIAVNTNDLDTAKIDIAICSLRCIGALVKYEYVMKTMIREKLVAILIGLIGLKNKALRYQALITLSLSVKRGLSVQEIINIRLAFITILQFAISENSQTLFFYLNILLENICCFGSDDPTPLEAFDILNSARTSGLSIACQTQEVRNDDWTFQSLRMNMGVSMSGRYAFDFIVRTVGIIQIGWASDKCVFDPEAGTGIGDNVHSYAFDGHRIKKWHGTSDDNSYGCAWSAGDTITSVIDLNQGTISFHLNGTSMGIAFSDIDVLQTWCPAISLTSEQCGYFRFGGPLDPLIFPPVDALPIAHYANEEQQSSSWPDSPERIPSPNSNVVETDTLLANDPTMIETAVASPLIKILDTSLLTAETVSSLSLYFEVKVNTGKLDMIKCPQIGMLLQDDHMIITCLERHSNTLVWLKIQGIHFDDEHVFEDQLCEHLRLMMDPARDGVYPSPTEEIEVIYIMRGVNWHPGDIIGCGLYLHEQGIFFTMNGEPIGPIVFSSRIQTAVCIPYIRHIPRFVLNVFETEFKWEPANADRFRTMTWKTACG</sequence>
<dbReference type="SMART" id="SM00185">
    <property type="entry name" value="ARM"/>
    <property type="match status" value="4"/>
</dbReference>
<dbReference type="InterPro" id="IPR016024">
    <property type="entry name" value="ARM-type_fold"/>
</dbReference>
<dbReference type="SUPFAM" id="SSF48371">
    <property type="entry name" value="ARM repeat"/>
    <property type="match status" value="2"/>
</dbReference>